<feature type="non-terminal residue" evidence="3">
    <location>
        <position position="293"/>
    </location>
</feature>
<reference evidence="4" key="2">
    <citation type="submission" date="2015-01" db="EMBL/GenBank/DDBJ databases">
        <title>Evolutionary Origins and Diversification of the Mycorrhizal Mutualists.</title>
        <authorList>
            <consortium name="DOE Joint Genome Institute"/>
            <consortium name="Mycorrhizal Genomics Consortium"/>
            <person name="Kohler A."/>
            <person name="Kuo A."/>
            <person name="Nagy L.G."/>
            <person name="Floudas D."/>
            <person name="Copeland A."/>
            <person name="Barry K.W."/>
            <person name="Cichocki N."/>
            <person name="Veneault-Fourrey C."/>
            <person name="LaButti K."/>
            <person name="Lindquist E.A."/>
            <person name="Lipzen A."/>
            <person name="Lundell T."/>
            <person name="Morin E."/>
            <person name="Murat C."/>
            <person name="Riley R."/>
            <person name="Ohm R."/>
            <person name="Sun H."/>
            <person name="Tunlid A."/>
            <person name="Henrissat B."/>
            <person name="Grigoriev I.V."/>
            <person name="Hibbett D.S."/>
            <person name="Martin F."/>
        </authorList>
    </citation>
    <scope>NUCLEOTIDE SEQUENCE [LARGE SCALE GENOMIC DNA]</scope>
    <source>
        <strain evidence="4">F 1598</strain>
    </source>
</reference>
<organism evidence="3 4">
    <name type="scientific">Piloderma croceum (strain F 1598)</name>
    <dbReference type="NCBI Taxonomy" id="765440"/>
    <lineage>
        <taxon>Eukaryota</taxon>
        <taxon>Fungi</taxon>
        <taxon>Dikarya</taxon>
        <taxon>Basidiomycota</taxon>
        <taxon>Agaricomycotina</taxon>
        <taxon>Agaricomycetes</taxon>
        <taxon>Agaricomycetidae</taxon>
        <taxon>Atheliales</taxon>
        <taxon>Atheliaceae</taxon>
        <taxon>Piloderma</taxon>
    </lineage>
</organism>
<evidence type="ECO:0000256" key="2">
    <source>
        <dbReference type="SAM" id="MobiDB-lite"/>
    </source>
</evidence>
<evidence type="ECO:0000313" key="3">
    <source>
        <dbReference type="EMBL" id="KIM79997.1"/>
    </source>
</evidence>
<dbReference type="InParanoid" id="A0A0C3BRN2"/>
<feature type="compositionally biased region" description="Acidic residues" evidence="2">
    <location>
        <begin position="284"/>
        <end position="293"/>
    </location>
</feature>
<accession>A0A0C3BRN2</accession>
<reference evidence="3 4" key="1">
    <citation type="submission" date="2014-04" db="EMBL/GenBank/DDBJ databases">
        <authorList>
            <consortium name="DOE Joint Genome Institute"/>
            <person name="Kuo A."/>
            <person name="Tarkka M."/>
            <person name="Buscot F."/>
            <person name="Kohler A."/>
            <person name="Nagy L.G."/>
            <person name="Floudas D."/>
            <person name="Copeland A."/>
            <person name="Barry K.W."/>
            <person name="Cichocki N."/>
            <person name="Veneault-Fourrey C."/>
            <person name="LaButti K."/>
            <person name="Lindquist E.A."/>
            <person name="Lipzen A."/>
            <person name="Lundell T."/>
            <person name="Morin E."/>
            <person name="Murat C."/>
            <person name="Sun H."/>
            <person name="Tunlid A."/>
            <person name="Henrissat B."/>
            <person name="Grigoriev I.V."/>
            <person name="Hibbett D.S."/>
            <person name="Martin F."/>
            <person name="Nordberg H.P."/>
            <person name="Cantor M.N."/>
            <person name="Hua S.X."/>
        </authorList>
    </citation>
    <scope>NUCLEOTIDE SEQUENCE [LARGE SCALE GENOMIC DNA]</scope>
    <source>
        <strain evidence="3 4">F 1598</strain>
    </source>
</reference>
<sequence length="293" mass="32943">MSFPNPYEAPEDFFQFLKTLNVDIALTMFLHSRSQPLPGPNSQFKEDVAQMWCEWMDLLLGKLSRAQGSHDHRDAISALHELCTKAIGNVEIQLASQKALDEAEARKMEEDCKRIDEMARLEAEREEKEKADALRLMKEEEASIKVAECELERKKKALRNAQKAAEVFVDNAVDEDEDEDMLSVSIAGEQGVPKAMTKRQAEEETRKKLEQAIHPTLCTACEKNNEATCTGPVGYSCNVCWKMKKSCSNGGHHHTRVKEEPMSPPKKRKAYSMSGSNLIGTIDPFDEADIPKG</sequence>
<evidence type="ECO:0000313" key="4">
    <source>
        <dbReference type="Proteomes" id="UP000054166"/>
    </source>
</evidence>
<feature type="region of interest" description="Disordered" evidence="2">
    <location>
        <begin position="247"/>
        <end position="293"/>
    </location>
</feature>
<keyword evidence="1" id="KW-0175">Coiled coil</keyword>
<dbReference type="Proteomes" id="UP000054166">
    <property type="component" value="Unassembled WGS sequence"/>
</dbReference>
<evidence type="ECO:0000256" key="1">
    <source>
        <dbReference type="SAM" id="Coils"/>
    </source>
</evidence>
<dbReference type="EMBL" id="KN833006">
    <property type="protein sequence ID" value="KIM79997.1"/>
    <property type="molecule type" value="Genomic_DNA"/>
</dbReference>
<protein>
    <submittedName>
        <fullName evidence="3">Uncharacterized protein</fullName>
    </submittedName>
</protein>
<name>A0A0C3BRN2_PILCF</name>
<proteinExistence type="predicted"/>
<feature type="coiled-coil region" evidence="1">
    <location>
        <begin position="121"/>
        <end position="164"/>
    </location>
</feature>
<gene>
    <name evidence="3" type="ORF">PILCRDRAFT_9886</name>
</gene>
<dbReference type="HOGENOM" id="CLU_073385_0_0_1"/>
<dbReference type="AlphaFoldDB" id="A0A0C3BRN2"/>
<keyword evidence="4" id="KW-1185">Reference proteome</keyword>